<sequence length="164" mass="19299">MGDNKDKIEYVSENSDEPDKKVKKVKHQLKHCEQERAEYLAGWQRAKADYINLEKRTEQEKSEWIKFANSGLICELLPILDCFESALKHKEDEGVRHLYNKLKTILKNEGLEEIKSLGEKFNPELHEVIENEKGEKEEIIVEEIQKGYKLHNKVIRPSRVKINK</sequence>
<accession>A0A1G2F4E0</accession>
<dbReference type="PANTHER" id="PTHR21237:SF23">
    <property type="entry name" value="GRPE PROTEIN HOMOLOG, MITOCHONDRIAL"/>
    <property type="match status" value="1"/>
</dbReference>
<dbReference type="PRINTS" id="PR00773">
    <property type="entry name" value="GRPEPROTEIN"/>
</dbReference>
<evidence type="ECO:0000256" key="2">
    <source>
        <dbReference type="ARBA" id="ARBA00023186"/>
    </source>
</evidence>
<dbReference type="GO" id="GO:0006457">
    <property type="term" value="P:protein folding"/>
    <property type="evidence" value="ECO:0007669"/>
    <property type="project" value="InterPro"/>
</dbReference>
<evidence type="ECO:0000313" key="7">
    <source>
        <dbReference type="EMBL" id="OGZ32797.1"/>
    </source>
</evidence>
<dbReference type="STRING" id="1801990.A2V69_03140"/>
<organism evidence="7 8">
    <name type="scientific">Candidatus Portnoybacteria bacterium RBG_13_40_8</name>
    <dbReference type="NCBI Taxonomy" id="1801990"/>
    <lineage>
        <taxon>Bacteria</taxon>
        <taxon>Candidatus Portnoyibacteriota</taxon>
    </lineage>
</organism>
<dbReference type="Gene3D" id="3.90.20.20">
    <property type="match status" value="1"/>
</dbReference>
<keyword evidence="3 4" id="KW-0346">Stress response</keyword>
<dbReference type="InterPro" id="IPR009012">
    <property type="entry name" value="GrpE_head"/>
</dbReference>
<evidence type="ECO:0000256" key="1">
    <source>
        <dbReference type="ARBA" id="ARBA00009054"/>
    </source>
</evidence>
<protein>
    <recommendedName>
        <fullName evidence="3 4">Protein GrpE</fullName>
    </recommendedName>
    <alternativeName>
        <fullName evidence="3">HSP-70 cofactor</fullName>
    </alternativeName>
</protein>
<dbReference type="InterPro" id="IPR013805">
    <property type="entry name" value="GrpE_CC"/>
</dbReference>
<evidence type="ECO:0000256" key="3">
    <source>
        <dbReference type="HAMAP-Rule" id="MF_01151"/>
    </source>
</evidence>
<dbReference type="HAMAP" id="MF_01151">
    <property type="entry name" value="GrpE"/>
    <property type="match status" value="1"/>
</dbReference>
<keyword evidence="2 3" id="KW-0143">Chaperone</keyword>
<gene>
    <name evidence="3" type="primary">grpE</name>
    <name evidence="7" type="ORF">A2V69_03140</name>
</gene>
<comment type="subcellular location">
    <subcellularLocation>
        <location evidence="3">Cytoplasm</location>
    </subcellularLocation>
</comment>
<dbReference type="PANTHER" id="PTHR21237">
    <property type="entry name" value="GRPE PROTEIN"/>
    <property type="match status" value="1"/>
</dbReference>
<dbReference type="AlphaFoldDB" id="A0A1G2F4E0"/>
<comment type="function">
    <text evidence="3 4">Participates actively in the response to hyperosmotic and heat shock by preventing the aggregation of stress-denatured proteins, in association with DnaK and GrpE. It is the nucleotide exchange factor for DnaK and may function as a thermosensor. Unfolded proteins bind initially to DnaJ; upon interaction with the DnaJ-bound protein, DnaK hydrolyzes its bound ATP, resulting in the formation of a stable complex. GrpE releases ADP from DnaK; ATP binding to DnaK triggers the release of the substrate protein, thus completing the reaction cycle. Several rounds of ATP-dependent interactions between DnaJ, DnaK and GrpE are required for fully efficient folding.</text>
</comment>
<comment type="subunit">
    <text evidence="3">Homodimer.</text>
</comment>
<reference evidence="7 8" key="1">
    <citation type="journal article" date="2016" name="Nat. Commun.">
        <title>Thousands of microbial genomes shed light on interconnected biogeochemical processes in an aquifer system.</title>
        <authorList>
            <person name="Anantharaman K."/>
            <person name="Brown C.T."/>
            <person name="Hug L.A."/>
            <person name="Sharon I."/>
            <person name="Castelle C.J."/>
            <person name="Probst A.J."/>
            <person name="Thomas B.C."/>
            <person name="Singh A."/>
            <person name="Wilkins M.J."/>
            <person name="Karaoz U."/>
            <person name="Brodie E.L."/>
            <person name="Williams K.H."/>
            <person name="Hubbard S.S."/>
            <person name="Banfield J.F."/>
        </authorList>
    </citation>
    <scope>NUCLEOTIDE SEQUENCE [LARGE SCALE GENOMIC DNA]</scope>
</reference>
<dbReference type="PROSITE" id="PS01071">
    <property type="entry name" value="GRPE"/>
    <property type="match status" value="1"/>
</dbReference>
<evidence type="ECO:0000313" key="8">
    <source>
        <dbReference type="Proteomes" id="UP000177810"/>
    </source>
</evidence>
<dbReference type="GO" id="GO:0051087">
    <property type="term" value="F:protein-folding chaperone binding"/>
    <property type="evidence" value="ECO:0007669"/>
    <property type="project" value="InterPro"/>
</dbReference>
<feature type="compositionally biased region" description="Basic and acidic residues" evidence="6">
    <location>
        <begin position="1"/>
        <end position="10"/>
    </location>
</feature>
<dbReference type="Gene3D" id="2.30.22.10">
    <property type="entry name" value="Head domain of nucleotide exchange factor GrpE"/>
    <property type="match status" value="1"/>
</dbReference>
<dbReference type="GO" id="GO:0000774">
    <property type="term" value="F:adenyl-nucleotide exchange factor activity"/>
    <property type="evidence" value="ECO:0007669"/>
    <property type="project" value="InterPro"/>
</dbReference>
<comment type="caution">
    <text evidence="7">The sequence shown here is derived from an EMBL/GenBank/DDBJ whole genome shotgun (WGS) entry which is preliminary data.</text>
</comment>
<dbReference type="EMBL" id="MHMT01000013">
    <property type="protein sequence ID" value="OGZ32797.1"/>
    <property type="molecule type" value="Genomic_DNA"/>
</dbReference>
<evidence type="ECO:0000256" key="4">
    <source>
        <dbReference type="RuleBase" id="RU000639"/>
    </source>
</evidence>
<feature type="region of interest" description="Disordered" evidence="6">
    <location>
        <begin position="1"/>
        <end position="22"/>
    </location>
</feature>
<dbReference type="CDD" id="cd00446">
    <property type="entry name" value="GrpE"/>
    <property type="match status" value="1"/>
</dbReference>
<dbReference type="SUPFAM" id="SSF51064">
    <property type="entry name" value="Head domain of nucleotide exchange factor GrpE"/>
    <property type="match status" value="1"/>
</dbReference>
<dbReference type="GO" id="GO:0005737">
    <property type="term" value="C:cytoplasm"/>
    <property type="evidence" value="ECO:0007669"/>
    <property type="project" value="UniProtKB-SubCell"/>
</dbReference>
<dbReference type="Pfam" id="PF01025">
    <property type="entry name" value="GrpE"/>
    <property type="match status" value="1"/>
</dbReference>
<dbReference type="InterPro" id="IPR000740">
    <property type="entry name" value="GrpE"/>
</dbReference>
<dbReference type="Proteomes" id="UP000177810">
    <property type="component" value="Unassembled WGS sequence"/>
</dbReference>
<evidence type="ECO:0000256" key="5">
    <source>
        <dbReference type="RuleBase" id="RU004478"/>
    </source>
</evidence>
<dbReference type="GO" id="GO:0042803">
    <property type="term" value="F:protein homodimerization activity"/>
    <property type="evidence" value="ECO:0007669"/>
    <property type="project" value="InterPro"/>
</dbReference>
<dbReference type="SUPFAM" id="SSF58014">
    <property type="entry name" value="Coiled-coil domain of nucleotide exchange factor GrpE"/>
    <property type="match status" value="1"/>
</dbReference>
<proteinExistence type="inferred from homology"/>
<comment type="similarity">
    <text evidence="1 3 5">Belongs to the GrpE family.</text>
</comment>
<evidence type="ECO:0000256" key="6">
    <source>
        <dbReference type="SAM" id="MobiDB-lite"/>
    </source>
</evidence>
<dbReference type="GO" id="GO:0051082">
    <property type="term" value="F:unfolded protein binding"/>
    <property type="evidence" value="ECO:0007669"/>
    <property type="project" value="TreeGrafter"/>
</dbReference>
<name>A0A1G2F4E0_9BACT</name>
<keyword evidence="3" id="KW-0963">Cytoplasm</keyword>